<reference evidence="4" key="1">
    <citation type="journal article" date="2019" name="Int. J. Syst. Evol. Microbiol.">
        <title>The Global Catalogue of Microorganisms (GCM) 10K type strain sequencing project: providing services to taxonomists for standard genome sequencing and annotation.</title>
        <authorList>
            <consortium name="The Broad Institute Genomics Platform"/>
            <consortium name="The Broad Institute Genome Sequencing Center for Infectious Disease"/>
            <person name="Wu L."/>
            <person name="Ma J."/>
        </authorList>
    </citation>
    <scope>NUCLEOTIDE SEQUENCE [LARGE SCALE GENOMIC DNA]</scope>
    <source>
        <strain evidence="4">CGMCC 4.7192</strain>
    </source>
</reference>
<evidence type="ECO:0000256" key="1">
    <source>
        <dbReference type="ARBA" id="ARBA00006479"/>
    </source>
</evidence>
<evidence type="ECO:0000313" key="4">
    <source>
        <dbReference type="Proteomes" id="UP001597294"/>
    </source>
</evidence>
<dbReference type="InterPro" id="IPR043129">
    <property type="entry name" value="ATPase_NBD"/>
</dbReference>
<dbReference type="Gene3D" id="1.10.10.10">
    <property type="entry name" value="Winged helix-like DNA-binding domain superfamily/Winged helix DNA-binding domain"/>
    <property type="match status" value="1"/>
</dbReference>
<dbReference type="Gene3D" id="3.30.420.40">
    <property type="match status" value="2"/>
</dbReference>
<dbReference type="Pfam" id="PF00480">
    <property type="entry name" value="ROK"/>
    <property type="match status" value="1"/>
</dbReference>
<sequence length="409" mass="44129">MATENSDSPKNGGFRTGMLGTNLEHAKEHNLRAVIDAVRRHGALTRAEITRTTALSVQTISNLVAELEQRGLLIAGEAEKAKRGQPARPYRLNPDGGYSVGIQMDHQLALAILVNLAGEECAQIQQPVSRPSPDEGIDILTNLVDQLLESAKVKKKRVFGVGVAIPGPFDVSGPTGIGPGWVGFPLEERLRERTDLPVIVENDANAAAIAERLHGAGKKFENFVYVFIGMGLGAGLFLNGQVYHGVRGAAGEIGHIVVETDGISCECGNKGCFERYVSLRAAYEAIGETDDAHRTPEQLEKLYDEEDPAFMAWLRNAADKLRLGVQALESTFDPEVIFIGGLLPTKIAQALVEKMLPPLPSVVTQLKPLDERILVGISATSAPAHGAASVPIFYEFNAELYKHSNKLKS</sequence>
<dbReference type="InterPro" id="IPR049874">
    <property type="entry name" value="ROK_cs"/>
</dbReference>
<dbReference type="PANTHER" id="PTHR18964:SF149">
    <property type="entry name" value="BIFUNCTIONAL UDP-N-ACETYLGLUCOSAMINE 2-EPIMERASE_N-ACETYLMANNOSAMINE KINASE"/>
    <property type="match status" value="1"/>
</dbReference>
<dbReference type="PANTHER" id="PTHR18964">
    <property type="entry name" value="ROK (REPRESSOR, ORF, KINASE) FAMILY"/>
    <property type="match status" value="1"/>
</dbReference>
<comment type="caution">
    <text evidence="3">The sequence shown here is derived from an EMBL/GenBank/DDBJ whole genome shotgun (WGS) entry which is preliminary data.</text>
</comment>
<gene>
    <name evidence="3" type="ORF">ACFSKO_19810</name>
</gene>
<organism evidence="3 4">
    <name type="scientific">Kiloniella antarctica</name>
    <dbReference type="NCBI Taxonomy" id="1550907"/>
    <lineage>
        <taxon>Bacteria</taxon>
        <taxon>Pseudomonadati</taxon>
        <taxon>Pseudomonadota</taxon>
        <taxon>Alphaproteobacteria</taxon>
        <taxon>Rhodospirillales</taxon>
        <taxon>Kiloniellaceae</taxon>
        <taxon>Kiloniella</taxon>
    </lineage>
</organism>
<dbReference type="PROSITE" id="PS01125">
    <property type="entry name" value="ROK"/>
    <property type="match status" value="1"/>
</dbReference>
<dbReference type="SUPFAM" id="SSF53067">
    <property type="entry name" value="Actin-like ATPase domain"/>
    <property type="match status" value="1"/>
</dbReference>
<keyword evidence="4" id="KW-1185">Reference proteome</keyword>
<dbReference type="InterPro" id="IPR000600">
    <property type="entry name" value="ROK"/>
</dbReference>
<evidence type="ECO:0000313" key="3">
    <source>
        <dbReference type="EMBL" id="MFD2207867.1"/>
    </source>
</evidence>
<name>A0ABW5BP22_9PROT</name>
<accession>A0ABW5BP22</accession>
<dbReference type="EMBL" id="JBHUII010000013">
    <property type="protein sequence ID" value="MFD2207867.1"/>
    <property type="molecule type" value="Genomic_DNA"/>
</dbReference>
<proteinExistence type="inferred from homology"/>
<dbReference type="Pfam" id="PF12802">
    <property type="entry name" value="MarR_2"/>
    <property type="match status" value="1"/>
</dbReference>
<dbReference type="InterPro" id="IPR036388">
    <property type="entry name" value="WH-like_DNA-bd_sf"/>
</dbReference>
<dbReference type="SUPFAM" id="SSF46785">
    <property type="entry name" value="Winged helix' DNA-binding domain"/>
    <property type="match status" value="1"/>
</dbReference>
<dbReference type="InterPro" id="IPR036390">
    <property type="entry name" value="WH_DNA-bd_sf"/>
</dbReference>
<comment type="similarity">
    <text evidence="1">Belongs to the ROK (NagC/XylR) family.</text>
</comment>
<evidence type="ECO:0000259" key="2">
    <source>
        <dbReference type="Pfam" id="PF12802"/>
    </source>
</evidence>
<protein>
    <submittedName>
        <fullName evidence="3">ROK family transcriptional regulator</fullName>
    </submittedName>
</protein>
<dbReference type="Proteomes" id="UP001597294">
    <property type="component" value="Unassembled WGS sequence"/>
</dbReference>
<dbReference type="RefSeq" id="WP_380254936.1">
    <property type="nucleotide sequence ID" value="NZ_JBHUII010000013.1"/>
</dbReference>
<dbReference type="InterPro" id="IPR000835">
    <property type="entry name" value="HTH_MarR-typ"/>
</dbReference>
<feature type="domain" description="HTH marR-type" evidence="2">
    <location>
        <begin position="34"/>
        <end position="83"/>
    </location>
</feature>